<keyword evidence="1" id="KW-1133">Transmembrane helix</keyword>
<accession>A0ABS7DEX2</accession>
<feature type="transmembrane region" description="Helical" evidence="1">
    <location>
        <begin position="7"/>
        <end position="34"/>
    </location>
</feature>
<proteinExistence type="predicted"/>
<protein>
    <submittedName>
        <fullName evidence="3">NfeD family protein</fullName>
    </submittedName>
</protein>
<keyword evidence="1" id="KW-0812">Transmembrane</keyword>
<feature type="domain" description="NfeD-like C-terminal" evidence="2">
    <location>
        <begin position="89"/>
        <end position="136"/>
    </location>
</feature>
<feature type="transmembrane region" description="Helical" evidence="1">
    <location>
        <begin position="46"/>
        <end position="67"/>
    </location>
</feature>
<evidence type="ECO:0000313" key="4">
    <source>
        <dbReference type="Proteomes" id="UP000731465"/>
    </source>
</evidence>
<reference evidence="3 4" key="1">
    <citation type="submission" date="2021-03" db="EMBL/GenBank/DDBJ databases">
        <title>Succinivibrio sp. nov. isolated from feces of cow.</title>
        <authorList>
            <person name="Choi J.-Y."/>
        </authorList>
    </citation>
    <scope>NUCLEOTIDE SEQUENCE [LARGE SCALE GENOMIC DNA]</scope>
    <source>
        <strain evidence="3 4">AGMB01872</strain>
    </source>
</reference>
<organism evidence="3 4">
    <name type="scientific">Succinivibrio faecicola</name>
    <dbReference type="NCBI Taxonomy" id="2820300"/>
    <lineage>
        <taxon>Bacteria</taxon>
        <taxon>Pseudomonadati</taxon>
        <taxon>Pseudomonadota</taxon>
        <taxon>Gammaproteobacteria</taxon>
        <taxon>Aeromonadales</taxon>
        <taxon>Succinivibrionaceae</taxon>
        <taxon>Succinivibrio</taxon>
    </lineage>
</organism>
<comment type="caution">
    <text evidence="3">The sequence shown here is derived from an EMBL/GenBank/DDBJ whole genome shotgun (WGS) entry which is preliminary data.</text>
</comment>
<evidence type="ECO:0000256" key="1">
    <source>
        <dbReference type="SAM" id="Phobius"/>
    </source>
</evidence>
<dbReference type="Proteomes" id="UP000731465">
    <property type="component" value="Unassembled WGS sequence"/>
</dbReference>
<keyword evidence="4" id="KW-1185">Reference proteome</keyword>
<gene>
    <name evidence="3" type="ORF">J5V48_02955</name>
</gene>
<sequence>MEQYLIWLIIALVLLGTEMMLASVYLIAFLLGALTASACAFFGCPLTIQCTLGAIVIIAGVICAYFYRKKIALLNNKISLDNIDEDQIVFVDNILEDGTAKVKYRGALWTAYKADGAPITKGQHKIEKIDGTRLVLK</sequence>
<dbReference type="Pfam" id="PF01957">
    <property type="entry name" value="NfeD"/>
    <property type="match status" value="1"/>
</dbReference>
<name>A0ABS7DEX2_9GAMM</name>
<dbReference type="InterPro" id="IPR002810">
    <property type="entry name" value="NfeD-like_C"/>
</dbReference>
<dbReference type="RefSeq" id="WP_219936955.1">
    <property type="nucleotide sequence ID" value="NZ_JAGFNY010000006.1"/>
</dbReference>
<keyword evidence="1" id="KW-0472">Membrane</keyword>
<dbReference type="EMBL" id="JAGFNY010000006">
    <property type="protein sequence ID" value="MBW7569847.1"/>
    <property type="molecule type" value="Genomic_DNA"/>
</dbReference>
<evidence type="ECO:0000259" key="2">
    <source>
        <dbReference type="Pfam" id="PF01957"/>
    </source>
</evidence>
<evidence type="ECO:0000313" key="3">
    <source>
        <dbReference type="EMBL" id="MBW7569847.1"/>
    </source>
</evidence>